<dbReference type="Proteomes" id="UP001596514">
    <property type="component" value="Unassembled WGS sequence"/>
</dbReference>
<proteinExistence type="predicted"/>
<keyword evidence="2" id="KW-0489">Methyltransferase</keyword>
<dbReference type="EMBL" id="JBHTEE010000001">
    <property type="protein sequence ID" value="MFC7605124.1"/>
    <property type="molecule type" value="Genomic_DNA"/>
</dbReference>
<gene>
    <name evidence="2" type="ORF">ACFQVD_33945</name>
</gene>
<name>A0ABW2TBM4_9ACTN</name>
<dbReference type="Gene3D" id="3.40.50.150">
    <property type="entry name" value="Vaccinia Virus protein VP39"/>
    <property type="match status" value="1"/>
</dbReference>
<keyword evidence="2" id="KW-0808">Transferase</keyword>
<dbReference type="Pfam" id="PF13649">
    <property type="entry name" value="Methyltransf_25"/>
    <property type="match status" value="1"/>
</dbReference>
<evidence type="ECO:0000313" key="3">
    <source>
        <dbReference type="Proteomes" id="UP001596514"/>
    </source>
</evidence>
<accession>A0ABW2TBM4</accession>
<dbReference type="InterPro" id="IPR036388">
    <property type="entry name" value="WH-like_DNA-bd_sf"/>
</dbReference>
<comment type="caution">
    <text evidence="2">The sequence shown here is derived from an EMBL/GenBank/DDBJ whole genome shotgun (WGS) entry which is preliminary data.</text>
</comment>
<dbReference type="Gene3D" id="1.10.10.10">
    <property type="entry name" value="Winged helix-like DNA-binding domain superfamily/Winged helix DNA-binding domain"/>
    <property type="match status" value="1"/>
</dbReference>
<dbReference type="CDD" id="cd02440">
    <property type="entry name" value="AdoMet_MTases"/>
    <property type="match status" value="1"/>
</dbReference>
<dbReference type="GO" id="GO:0032259">
    <property type="term" value="P:methylation"/>
    <property type="evidence" value="ECO:0007669"/>
    <property type="project" value="UniProtKB-KW"/>
</dbReference>
<evidence type="ECO:0000259" key="1">
    <source>
        <dbReference type="Pfam" id="PF13649"/>
    </source>
</evidence>
<feature type="domain" description="Methyltransferase" evidence="1">
    <location>
        <begin position="171"/>
        <end position="263"/>
    </location>
</feature>
<sequence>MTAHATGFGPSSDGTGLSADIFNSTVAGFAIAAAWEVGAFDVLNDHGVIDVPAFCEKHNLHLPSMRSMFAALGSAGVVVRDAADGGADTVRTGSAFAEVYRDKAFFHWLTIGCAELFANMPGIVRNENRVGGFYRRNAVAISYACKDINRHSFDPVFWEAMEALDFDFGTVADLGCGSGGRLAQIAGRYPNVQGIGIDIAPDALRDAAENVAAEGFGGRFDFIEADVRDLAPDPRLEKVEVLTCFMMGHDFWPRERCVTSLRRLREAFPNVRRFLLGDTARTTNIPDRDKPVFTLAFETAHDLMGVYLPTLAEWEDVFEESGWKFLNARAVRVPADSVVYELA</sequence>
<protein>
    <submittedName>
        <fullName evidence="2">Methyltransferase domain-containing protein</fullName>
    </submittedName>
</protein>
<keyword evidence="3" id="KW-1185">Reference proteome</keyword>
<dbReference type="InterPro" id="IPR029063">
    <property type="entry name" value="SAM-dependent_MTases_sf"/>
</dbReference>
<dbReference type="PANTHER" id="PTHR43712:SF2">
    <property type="entry name" value="O-METHYLTRANSFERASE CICE"/>
    <property type="match status" value="1"/>
</dbReference>
<evidence type="ECO:0000313" key="2">
    <source>
        <dbReference type="EMBL" id="MFC7605124.1"/>
    </source>
</evidence>
<dbReference type="RefSeq" id="WP_343963198.1">
    <property type="nucleotide sequence ID" value="NZ_BAAAGK010000016.1"/>
</dbReference>
<dbReference type="PANTHER" id="PTHR43712">
    <property type="entry name" value="PUTATIVE (AFU_ORTHOLOGUE AFUA_4G14580)-RELATED"/>
    <property type="match status" value="1"/>
</dbReference>
<dbReference type="SUPFAM" id="SSF53335">
    <property type="entry name" value="S-adenosyl-L-methionine-dependent methyltransferases"/>
    <property type="match status" value="1"/>
</dbReference>
<reference evidence="3" key="1">
    <citation type="journal article" date="2019" name="Int. J. Syst. Evol. Microbiol.">
        <title>The Global Catalogue of Microorganisms (GCM) 10K type strain sequencing project: providing services to taxonomists for standard genome sequencing and annotation.</title>
        <authorList>
            <consortium name="The Broad Institute Genomics Platform"/>
            <consortium name="The Broad Institute Genome Sequencing Center for Infectious Disease"/>
            <person name="Wu L."/>
            <person name="Ma J."/>
        </authorList>
    </citation>
    <scope>NUCLEOTIDE SEQUENCE [LARGE SCALE GENOMIC DNA]</scope>
    <source>
        <strain evidence="3">JCM 10083</strain>
    </source>
</reference>
<organism evidence="2 3">
    <name type="scientific">Streptosporangium amethystogenes subsp. fukuiense</name>
    <dbReference type="NCBI Taxonomy" id="698418"/>
    <lineage>
        <taxon>Bacteria</taxon>
        <taxon>Bacillati</taxon>
        <taxon>Actinomycetota</taxon>
        <taxon>Actinomycetes</taxon>
        <taxon>Streptosporangiales</taxon>
        <taxon>Streptosporangiaceae</taxon>
        <taxon>Streptosporangium</taxon>
    </lineage>
</organism>
<dbReference type="InterPro" id="IPR041698">
    <property type="entry name" value="Methyltransf_25"/>
</dbReference>
<dbReference type="GO" id="GO:0008168">
    <property type="term" value="F:methyltransferase activity"/>
    <property type="evidence" value="ECO:0007669"/>
    <property type="project" value="UniProtKB-KW"/>
</dbReference>